<evidence type="ECO:0000256" key="5">
    <source>
        <dbReference type="SAM" id="Phobius"/>
    </source>
</evidence>
<dbReference type="AlphaFoldDB" id="Q4RB40"/>
<evidence type="ECO:0000313" key="6">
    <source>
        <dbReference type="EMBL" id="CAG14393.1"/>
    </source>
</evidence>
<keyword evidence="3 5" id="KW-1133">Transmembrane helix</keyword>
<dbReference type="EMBL" id="CAAE01022315">
    <property type="protein sequence ID" value="CAG14393.1"/>
    <property type="molecule type" value="Genomic_DNA"/>
</dbReference>
<feature type="non-terminal residue" evidence="6">
    <location>
        <position position="1"/>
    </location>
</feature>
<protein>
    <submittedName>
        <fullName evidence="6">(spotted green pufferfish) hypothetical protein</fullName>
    </submittedName>
</protein>
<keyword evidence="4 5" id="KW-0472">Membrane</keyword>
<comment type="subcellular location">
    <subcellularLocation>
        <location evidence="1">Membrane</location>
        <topology evidence="1">Multi-pass membrane protein</topology>
    </subcellularLocation>
</comment>
<feature type="transmembrane region" description="Helical" evidence="5">
    <location>
        <begin position="75"/>
        <end position="99"/>
    </location>
</feature>
<evidence type="ECO:0000256" key="4">
    <source>
        <dbReference type="ARBA" id="ARBA00023136"/>
    </source>
</evidence>
<evidence type="ECO:0000256" key="2">
    <source>
        <dbReference type="ARBA" id="ARBA00022692"/>
    </source>
</evidence>
<evidence type="ECO:0000256" key="3">
    <source>
        <dbReference type="ARBA" id="ARBA00022989"/>
    </source>
</evidence>
<evidence type="ECO:0000256" key="1">
    <source>
        <dbReference type="ARBA" id="ARBA00004141"/>
    </source>
</evidence>
<dbReference type="KEGG" id="tng:GSTEN00037852G001"/>
<dbReference type="OrthoDB" id="3936150at2759"/>
<organism evidence="6">
    <name type="scientific">Tetraodon nigroviridis</name>
    <name type="common">Spotted green pufferfish</name>
    <name type="synonym">Chelonodon nigroviridis</name>
    <dbReference type="NCBI Taxonomy" id="99883"/>
    <lineage>
        <taxon>Eukaryota</taxon>
        <taxon>Metazoa</taxon>
        <taxon>Chordata</taxon>
        <taxon>Craniata</taxon>
        <taxon>Vertebrata</taxon>
        <taxon>Euteleostomi</taxon>
        <taxon>Actinopterygii</taxon>
        <taxon>Neopterygii</taxon>
        <taxon>Teleostei</taxon>
        <taxon>Neoteleostei</taxon>
        <taxon>Acanthomorphata</taxon>
        <taxon>Eupercaria</taxon>
        <taxon>Tetraodontiformes</taxon>
        <taxon>Tetradontoidea</taxon>
        <taxon>Tetraodontidae</taxon>
        <taxon>Tetraodon</taxon>
    </lineage>
</organism>
<dbReference type="PANTHER" id="PTHR24064">
    <property type="entry name" value="SOLUTE CARRIER FAMILY 22 MEMBER"/>
    <property type="match status" value="1"/>
</dbReference>
<gene>
    <name evidence="6" type="ORF">GSTENG00037852001</name>
</gene>
<dbReference type="SUPFAM" id="SSF103473">
    <property type="entry name" value="MFS general substrate transporter"/>
    <property type="match status" value="1"/>
</dbReference>
<accession>Q4RB40</accession>
<name>Q4RB40_TETNG</name>
<dbReference type="GO" id="GO:0016020">
    <property type="term" value="C:membrane"/>
    <property type="evidence" value="ECO:0007669"/>
    <property type="project" value="UniProtKB-SubCell"/>
</dbReference>
<feature type="transmembrane region" description="Helical" evidence="5">
    <location>
        <begin position="22"/>
        <end position="43"/>
    </location>
</feature>
<reference evidence="6" key="2">
    <citation type="submission" date="2004-02" db="EMBL/GenBank/DDBJ databases">
        <authorList>
            <consortium name="Genoscope"/>
            <consortium name="Whitehead Institute Centre for Genome Research"/>
        </authorList>
    </citation>
    <scope>NUCLEOTIDE SEQUENCE</scope>
</reference>
<dbReference type="InterPro" id="IPR036259">
    <property type="entry name" value="MFS_trans_sf"/>
</dbReference>
<keyword evidence="2 5" id="KW-0812">Transmembrane</keyword>
<comment type="caution">
    <text evidence="6">The sequence shown here is derived from an EMBL/GenBank/DDBJ whole genome shotgun (WGS) entry which is preliminary data.</text>
</comment>
<proteinExistence type="predicted"/>
<dbReference type="Gene3D" id="1.20.1250.20">
    <property type="entry name" value="MFS general substrate transporter like domains"/>
    <property type="match status" value="1"/>
</dbReference>
<sequence>FTLRTGYYGLSLNTSQLHADPYISAFMSAAIEIPAYICIWLALQYLRRRLTIIFFLLLGAVSLFLIQLVPEGLLWMAVALEMLGKFSVTAGSNFMYVYVAEFFPTVLRNTAKGSCSILPERGAPLHLFCLSLVSTLFFKSDYNN</sequence>
<reference evidence="6" key="1">
    <citation type="journal article" date="2004" name="Nature">
        <title>Genome duplication in the teleost fish Tetraodon nigroviridis reveals the early vertebrate proto-karyotype.</title>
        <authorList>
            <person name="Jaillon O."/>
            <person name="Aury J.-M."/>
            <person name="Brunet F."/>
            <person name="Petit J.-L."/>
            <person name="Stange-Thomann N."/>
            <person name="Mauceli E."/>
            <person name="Bouneau L."/>
            <person name="Fischer C."/>
            <person name="Ozouf-Costaz C."/>
            <person name="Bernot A."/>
            <person name="Nicaud S."/>
            <person name="Jaffe D."/>
            <person name="Fisher S."/>
            <person name="Lutfalla G."/>
            <person name="Dossat C."/>
            <person name="Segurens B."/>
            <person name="Dasilva C."/>
            <person name="Salanoubat M."/>
            <person name="Levy M."/>
            <person name="Boudet N."/>
            <person name="Castellano S."/>
            <person name="Anthouard V."/>
            <person name="Jubin C."/>
            <person name="Castelli V."/>
            <person name="Katinka M."/>
            <person name="Vacherie B."/>
            <person name="Biemont C."/>
            <person name="Skalli Z."/>
            <person name="Cattolico L."/>
            <person name="Poulain J."/>
            <person name="De Berardinis V."/>
            <person name="Cruaud C."/>
            <person name="Duprat S."/>
            <person name="Brottier P."/>
            <person name="Coutanceau J.-P."/>
            <person name="Gouzy J."/>
            <person name="Parra G."/>
            <person name="Lardier G."/>
            <person name="Chapple C."/>
            <person name="McKernan K.J."/>
            <person name="McEwan P."/>
            <person name="Bosak S."/>
            <person name="Kellis M."/>
            <person name="Volff J.-N."/>
            <person name="Guigo R."/>
            <person name="Zody M.C."/>
            <person name="Mesirov J."/>
            <person name="Lindblad-Toh K."/>
            <person name="Birren B."/>
            <person name="Nusbaum C."/>
            <person name="Kahn D."/>
            <person name="Robinson-Rechavi M."/>
            <person name="Laudet V."/>
            <person name="Schachter V."/>
            <person name="Quetier F."/>
            <person name="Saurin W."/>
            <person name="Scarpelli C."/>
            <person name="Wincker P."/>
            <person name="Lander E.S."/>
            <person name="Weissenbach J."/>
            <person name="Roest Crollius H."/>
        </authorList>
    </citation>
    <scope>NUCLEOTIDE SEQUENCE [LARGE SCALE GENOMIC DNA]</scope>
</reference>
<feature type="transmembrane region" description="Helical" evidence="5">
    <location>
        <begin position="50"/>
        <end position="69"/>
    </location>
</feature>